<dbReference type="RefSeq" id="XP_007605518.1">
    <property type="nucleotide sequence ID" value="XM_007605456.1"/>
</dbReference>
<dbReference type="EMBL" id="JH370156">
    <property type="protein sequence ID" value="ELA40893.1"/>
    <property type="molecule type" value="Genomic_DNA"/>
</dbReference>
<dbReference type="PANTHER" id="PTHR46430">
    <property type="entry name" value="PROTEIN SKT5-RELATED"/>
    <property type="match status" value="1"/>
</dbReference>
<dbReference type="Proteomes" id="UP000011082">
    <property type="component" value="Unassembled WGS sequence"/>
</dbReference>
<dbReference type="AlphaFoldDB" id="L2GJ33"/>
<proteinExistence type="predicted"/>
<dbReference type="OMA" id="YENYICA"/>
<dbReference type="STRING" id="993615.L2GJ33"/>
<dbReference type="Pfam" id="PF08238">
    <property type="entry name" value="Sel1"/>
    <property type="match status" value="6"/>
</dbReference>
<keyword evidence="1" id="KW-0677">Repeat</keyword>
<evidence type="ECO:0000313" key="2">
    <source>
        <dbReference type="EMBL" id="ELA40893.1"/>
    </source>
</evidence>
<keyword evidence="3" id="KW-1185">Reference proteome</keyword>
<evidence type="ECO:0008006" key="4">
    <source>
        <dbReference type="Google" id="ProtNLM"/>
    </source>
</evidence>
<organism evidence="2 3">
    <name type="scientific">Vittaforma corneae (strain ATCC 50505)</name>
    <name type="common">Microsporidian parasite</name>
    <name type="synonym">Nosema corneum</name>
    <dbReference type="NCBI Taxonomy" id="993615"/>
    <lineage>
        <taxon>Eukaryota</taxon>
        <taxon>Fungi</taxon>
        <taxon>Fungi incertae sedis</taxon>
        <taxon>Microsporidia</taxon>
        <taxon>Nosematidae</taxon>
        <taxon>Vittaforma</taxon>
    </lineage>
</organism>
<dbReference type="InterPro" id="IPR051726">
    <property type="entry name" value="Chitin_Synth_Reg"/>
</dbReference>
<dbReference type="PANTHER" id="PTHR46430:SF3">
    <property type="entry name" value="ACTIVATOR OF C KINASE PROTEIN 1"/>
    <property type="match status" value="1"/>
</dbReference>
<gene>
    <name evidence="2" type="ORF">VICG_02073</name>
</gene>
<dbReference type="HOGENOM" id="CLU_000288_126_3_1"/>
<dbReference type="InterPro" id="IPR006597">
    <property type="entry name" value="Sel1-like"/>
</dbReference>
<protein>
    <recommendedName>
        <fullName evidence="4">HCP-like protein</fullName>
    </recommendedName>
</protein>
<evidence type="ECO:0000313" key="3">
    <source>
        <dbReference type="Proteomes" id="UP000011082"/>
    </source>
</evidence>
<reference evidence="3" key="1">
    <citation type="submission" date="2011-05" db="EMBL/GenBank/DDBJ databases">
        <title>The genome sequence of Vittaforma corneae strain ATCC 50505.</title>
        <authorList>
            <consortium name="The Broad Institute Genome Sequencing Platform"/>
            <person name="Cuomo C."/>
            <person name="Didier E."/>
            <person name="Bowers L."/>
            <person name="Young S.K."/>
            <person name="Zeng Q."/>
            <person name="Gargeya S."/>
            <person name="Fitzgerald M."/>
            <person name="Haas B."/>
            <person name="Abouelleil A."/>
            <person name="Alvarado L."/>
            <person name="Arachchi H.M."/>
            <person name="Berlin A."/>
            <person name="Chapman S.B."/>
            <person name="Gearin G."/>
            <person name="Goldberg J."/>
            <person name="Griggs A."/>
            <person name="Gujja S."/>
            <person name="Hansen M."/>
            <person name="Heiman D."/>
            <person name="Howarth C."/>
            <person name="Larimer J."/>
            <person name="Lui A."/>
            <person name="MacDonald P.J.P."/>
            <person name="McCowen C."/>
            <person name="Montmayeur A."/>
            <person name="Murphy C."/>
            <person name="Neiman D."/>
            <person name="Pearson M."/>
            <person name="Priest M."/>
            <person name="Roberts A."/>
            <person name="Saif S."/>
            <person name="Shea T."/>
            <person name="Sisk P."/>
            <person name="Stolte C."/>
            <person name="Sykes S."/>
            <person name="Wortman J."/>
            <person name="Nusbaum C."/>
            <person name="Birren B."/>
        </authorList>
    </citation>
    <scope>NUCLEOTIDE SEQUENCE [LARGE SCALE GENOMIC DNA]</scope>
    <source>
        <strain evidence="3">ATCC 50505</strain>
    </source>
</reference>
<dbReference type="SUPFAM" id="SSF81901">
    <property type="entry name" value="HCP-like"/>
    <property type="match status" value="2"/>
</dbReference>
<sequence>MPINNSFFKLPEELKREFHKSFASEDDAKIFFFLRKLLQFVENDNSSYNVLLLFENPLKNDENRKFIDNLNNSCRKFLESKKMASDKHTSGSALCYIGVGYEYGFFGCPRDYREAFDSYLISSQLNHDLGTYKLAQCFEQGKGTSNDSEKALYFYRCAAKLGLVDALHVYGSILANGYLGTRSDQKTGLHYMSLAAVNASKLYPYPLFDIGKWYETKQESLDITVDEQYSFDVYMKGANLNDPNSQYRIAKCYENGELKRNKSLSTAVDWYKKAAENGQIDAQMMLFGFYSTGVMNSVRKDFGKSYYWALRAGIKGNARAVFFLGEYARSGTGIKQDILLALWWYTVSASMGSYEAKIKMRETRAEIERRDIGPEIPYMCCGIVIYKYYDD</sequence>
<dbReference type="Gene3D" id="1.25.40.10">
    <property type="entry name" value="Tetratricopeptide repeat domain"/>
    <property type="match status" value="2"/>
</dbReference>
<evidence type="ECO:0000256" key="1">
    <source>
        <dbReference type="ARBA" id="ARBA00022737"/>
    </source>
</evidence>
<dbReference type="VEuPathDB" id="MicrosporidiaDB:VICG_02073"/>
<dbReference type="GeneID" id="19882783"/>
<dbReference type="InterPro" id="IPR011990">
    <property type="entry name" value="TPR-like_helical_dom_sf"/>
</dbReference>
<dbReference type="SMART" id="SM00671">
    <property type="entry name" value="SEL1"/>
    <property type="match status" value="7"/>
</dbReference>
<accession>L2GJ33</accession>
<name>L2GJ33_VITCO</name>
<dbReference type="InParanoid" id="L2GJ33"/>
<dbReference type="OrthoDB" id="272077at2759"/>